<comment type="caution">
    <text evidence="2">The sequence shown here is derived from an EMBL/GenBank/DDBJ whole genome shotgun (WGS) entry which is preliminary data.</text>
</comment>
<proteinExistence type="predicted"/>
<evidence type="ECO:0000256" key="1">
    <source>
        <dbReference type="SAM" id="MobiDB-lite"/>
    </source>
</evidence>
<reference evidence="2 3" key="1">
    <citation type="submission" date="2019-07" db="EMBL/GenBank/DDBJ databases">
        <title>Draft genome assembly of a fouling barnacle, Amphibalanus amphitrite (Darwin, 1854): The first reference genome for Thecostraca.</title>
        <authorList>
            <person name="Kim W."/>
        </authorList>
    </citation>
    <scope>NUCLEOTIDE SEQUENCE [LARGE SCALE GENOMIC DNA]</scope>
    <source>
        <strain evidence="2">SNU_AA5</strain>
        <tissue evidence="2">Soma without cirri and trophi</tissue>
    </source>
</reference>
<dbReference type="Proteomes" id="UP000440578">
    <property type="component" value="Unassembled WGS sequence"/>
</dbReference>
<feature type="compositionally biased region" description="Acidic residues" evidence="1">
    <location>
        <begin position="42"/>
        <end position="56"/>
    </location>
</feature>
<evidence type="ECO:0000313" key="2">
    <source>
        <dbReference type="EMBL" id="KAF0301380.1"/>
    </source>
</evidence>
<evidence type="ECO:0000313" key="3">
    <source>
        <dbReference type="Proteomes" id="UP000440578"/>
    </source>
</evidence>
<protein>
    <submittedName>
        <fullName evidence="2">Uncharacterized protein</fullName>
    </submittedName>
</protein>
<gene>
    <name evidence="2" type="ORF">FJT64_003148</name>
</gene>
<dbReference type="AlphaFoldDB" id="A0A6A4WCK4"/>
<keyword evidence="3" id="KW-1185">Reference proteome</keyword>
<accession>A0A6A4WCK4</accession>
<dbReference type="EMBL" id="VIIS01001170">
    <property type="protein sequence ID" value="KAF0301380.1"/>
    <property type="molecule type" value="Genomic_DNA"/>
</dbReference>
<name>A0A6A4WCK4_AMPAM</name>
<feature type="region of interest" description="Disordered" evidence="1">
    <location>
        <begin position="39"/>
        <end position="65"/>
    </location>
</feature>
<sequence>MMRFRSKRPFTDKKGEAISLAVALSVAVAPGLYQSLQRLDEAISDQEEREDSQEQEDSPKQESQELEDFEDLLLDCWAFQVER</sequence>
<organism evidence="2 3">
    <name type="scientific">Amphibalanus amphitrite</name>
    <name type="common">Striped barnacle</name>
    <name type="synonym">Balanus amphitrite</name>
    <dbReference type="NCBI Taxonomy" id="1232801"/>
    <lineage>
        <taxon>Eukaryota</taxon>
        <taxon>Metazoa</taxon>
        <taxon>Ecdysozoa</taxon>
        <taxon>Arthropoda</taxon>
        <taxon>Crustacea</taxon>
        <taxon>Multicrustacea</taxon>
        <taxon>Cirripedia</taxon>
        <taxon>Thoracica</taxon>
        <taxon>Thoracicalcarea</taxon>
        <taxon>Balanomorpha</taxon>
        <taxon>Balanoidea</taxon>
        <taxon>Balanidae</taxon>
        <taxon>Amphibalaninae</taxon>
        <taxon>Amphibalanus</taxon>
    </lineage>
</organism>